<dbReference type="HOGENOM" id="CLU_2523449_0_0_6"/>
<sequence length="84" mass="9392">MHRQQGMTLIGMVLTMAIVIIVGVVLMRVVSVYIQHYSVTNSISALNRIPRSELSVDPSTTAQILKDRLLNQLYVNGIDIPQEK</sequence>
<organism evidence="2 3">
    <name type="scientific">Legionella oakridgensis ATCC 33761 = DSM 21215</name>
    <dbReference type="NCBI Taxonomy" id="1268635"/>
    <lineage>
        <taxon>Bacteria</taxon>
        <taxon>Pseudomonadati</taxon>
        <taxon>Pseudomonadota</taxon>
        <taxon>Gammaproteobacteria</taxon>
        <taxon>Legionellales</taxon>
        <taxon>Legionellaceae</taxon>
        <taxon>Legionella</taxon>
    </lineage>
</organism>
<keyword evidence="1" id="KW-1133">Transmembrane helix</keyword>
<proteinExistence type="predicted"/>
<name>W0BDL1_9GAMM</name>
<dbReference type="STRING" id="1268635.Loa_00940"/>
<evidence type="ECO:0000256" key="1">
    <source>
        <dbReference type="SAM" id="Phobius"/>
    </source>
</evidence>
<keyword evidence="1" id="KW-0472">Membrane</keyword>
<dbReference type="EMBL" id="CP004006">
    <property type="protein sequence ID" value="AHE66499.1"/>
    <property type="molecule type" value="Genomic_DNA"/>
</dbReference>
<evidence type="ECO:0000313" key="2">
    <source>
        <dbReference type="EMBL" id="AHE66499.1"/>
    </source>
</evidence>
<dbReference type="PATRIC" id="fig|1268635.3.peg.939"/>
<dbReference type="AlphaFoldDB" id="W0BDL1"/>
<protein>
    <submittedName>
        <fullName evidence="2">Uncharacterized protein</fullName>
    </submittedName>
</protein>
<dbReference type="RefSeq" id="WP_052335883.1">
    <property type="nucleotide sequence ID" value="NZ_CP004006.1"/>
</dbReference>
<dbReference type="eggNOG" id="COG4969">
    <property type="taxonomic scope" value="Bacteria"/>
</dbReference>
<evidence type="ECO:0000313" key="3">
    <source>
        <dbReference type="Proteomes" id="UP000018838"/>
    </source>
</evidence>
<reference evidence="2 3" key="1">
    <citation type="journal article" date="2013" name="Int. J. Med. Microbiol.">
        <title>Legionella oakridgensis ATCC 33761 genome sequence and phenotypic characterization reveals its replication capacity in amoebae.</title>
        <authorList>
            <person name="Brzuszkiewicz E."/>
            <person name="Schulz T."/>
            <person name="Rydzewski K."/>
            <person name="Daniel R."/>
            <person name="Gillmaier N."/>
            <person name="Dittmann C."/>
            <person name="Holland G."/>
            <person name="Schunder E."/>
            <person name="Lautner M."/>
            <person name="Eisenreich W."/>
            <person name="Luck C."/>
            <person name="Heuner K."/>
        </authorList>
    </citation>
    <scope>NUCLEOTIDE SEQUENCE [LARGE SCALE GENOMIC DNA]</scope>
    <source>
        <strain>OR-10</strain>
        <strain evidence="3">ATCC 33761</strain>
    </source>
</reference>
<keyword evidence="1" id="KW-0812">Transmembrane</keyword>
<dbReference type="KEGG" id="lok:Loa_00940"/>
<dbReference type="Proteomes" id="UP000018838">
    <property type="component" value="Chromosome"/>
</dbReference>
<gene>
    <name evidence="2" type="ORF">Loa_00940</name>
</gene>
<keyword evidence="3" id="KW-1185">Reference proteome</keyword>
<feature type="transmembrane region" description="Helical" evidence="1">
    <location>
        <begin position="12"/>
        <end position="34"/>
    </location>
</feature>
<accession>W0BDL1</accession>